<keyword evidence="2" id="KW-1185">Reference proteome</keyword>
<gene>
    <name evidence="1" type="ORF">pdam_00005608</name>
</gene>
<evidence type="ECO:0000313" key="1">
    <source>
        <dbReference type="EMBL" id="RMX61155.1"/>
    </source>
</evidence>
<reference evidence="1 2" key="1">
    <citation type="journal article" date="2018" name="Sci. Rep.">
        <title>Comparative analysis of the Pocillopora damicornis genome highlights role of immune system in coral evolution.</title>
        <authorList>
            <person name="Cunning R."/>
            <person name="Bay R.A."/>
            <person name="Gillette P."/>
            <person name="Baker A.C."/>
            <person name="Traylor-Knowles N."/>
        </authorList>
    </citation>
    <scope>NUCLEOTIDE SEQUENCE [LARGE SCALE GENOMIC DNA]</scope>
    <source>
        <strain evidence="1">RSMAS</strain>
        <tissue evidence="1">Whole animal</tissue>
    </source>
</reference>
<accession>A0A3M6V5J9</accession>
<evidence type="ECO:0000313" key="2">
    <source>
        <dbReference type="Proteomes" id="UP000275408"/>
    </source>
</evidence>
<dbReference type="AlphaFoldDB" id="A0A3M6V5J9"/>
<dbReference type="EMBL" id="RCHS01000074">
    <property type="protein sequence ID" value="RMX61155.1"/>
    <property type="molecule type" value="Genomic_DNA"/>
</dbReference>
<protein>
    <submittedName>
        <fullName evidence="1">Uncharacterized protein</fullName>
    </submittedName>
</protein>
<dbReference type="Proteomes" id="UP000275408">
    <property type="component" value="Unassembled WGS sequence"/>
</dbReference>
<proteinExistence type="predicted"/>
<sequence>MKYLFPVVFGVMSKEPKEDDGFARRSRQLVVFIWGTQSFSTDLPKIKSSFEKGSVVLPSTNKEPFLIDIIKADSNRSIKVTRVILPIQE</sequence>
<organism evidence="1 2">
    <name type="scientific">Pocillopora damicornis</name>
    <name type="common">Cauliflower coral</name>
    <name type="synonym">Millepora damicornis</name>
    <dbReference type="NCBI Taxonomy" id="46731"/>
    <lineage>
        <taxon>Eukaryota</taxon>
        <taxon>Metazoa</taxon>
        <taxon>Cnidaria</taxon>
        <taxon>Anthozoa</taxon>
        <taxon>Hexacorallia</taxon>
        <taxon>Scleractinia</taxon>
        <taxon>Astrocoeniina</taxon>
        <taxon>Pocilloporidae</taxon>
        <taxon>Pocillopora</taxon>
    </lineage>
</organism>
<name>A0A3M6V5J9_POCDA</name>
<comment type="caution">
    <text evidence="1">The sequence shown here is derived from an EMBL/GenBank/DDBJ whole genome shotgun (WGS) entry which is preliminary data.</text>
</comment>
<feature type="non-terminal residue" evidence="1">
    <location>
        <position position="89"/>
    </location>
</feature>